<gene>
    <name evidence="2" type="ORF">C8F04DRAFT_1194063</name>
</gene>
<organism evidence="2 3">
    <name type="scientific">Mycena alexandri</name>
    <dbReference type="NCBI Taxonomy" id="1745969"/>
    <lineage>
        <taxon>Eukaryota</taxon>
        <taxon>Fungi</taxon>
        <taxon>Dikarya</taxon>
        <taxon>Basidiomycota</taxon>
        <taxon>Agaricomycotina</taxon>
        <taxon>Agaricomycetes</taxon>
        <taxon>Agaricomycetidae</taxon>
        <taxon>Agaricales</taxon>
        <taxon>Marasmiineae</taxon>
        <taxon>Mycenaceae</taxon>
        <taxon>Mycena</taxon>
    </lineage>
</organism>
<comment type="caution">
    <text evidence="2">The sequence shown here is derived from an EMBL/GenBank/DDBJ whole genome shotgun (WGS) entry which is preliminary data.</text>
</comment>
<dbReference type="Proteomes" id="UP001218188">
    <property type="component" value="Unassembled WGS sequence"/>
</dbReference>
<feature type="region of interest" description="Disordered" evidence="1">
    <location>
        <begin position="1"/>
        <end position="33"/>
    </location>
</feature>
<evidence type="ECO:0000313" key="3">
    <source>
        <dbReference type="Proteomes" id="UP001218188"/>
    </source>
</evidence>
<protein>
    <submittedName>
        <fullName evidence="2">Uncharacterized protein</fullName>
    </submittedName>
</protein>
<proteinExistence type="predicted"/>
<evidence type="ECO:0000313" key="2">
    <source>
        <dbReference type="EMBL" id="KAJ7022906.1"/>
    </source>
</evidence>
<sequence length="462" mass="50395">MLTPNRKRIRPSDSHHHSRRQRHASSAPVALPSLTKKLPSREALQKIASAVVHYAPHRRRRPQDRLAVKSDKTRPVTAVIVGGTFGIGAGVARLLPKIGCSRVVILGRNERQCLRKNLAPKESGIVVEFIKGDLSTRLATTVTTPAGFYSHPLGEYMAIKTPSISKELVKSVNFSTCAVCRRILIWRSEDSNLTFLVDFAALLLRGQPLDLPSQIPRRGPQREKPTGAVGTIEDMHDMDSHASVAPSGSRDVILPNWYSRGQVSERPDGEARRGIGGLGQVVEMRFVLHYGPEKCSILPVEFRCVIFQGTELRYVPGRPLPGSARSFLSWLACPIGKFAKRNRNVLTERQGDEKDLQIGLANATNCEHGFCIASAHEHLGAKGEHVQLLTSLPLRARSLPLPAAMQIIGAVLVTARITPPTKSRGGVRQAQGGAEVLGRLPGAASERNRALKNVGELGVLNQ</sequence>
<dbReference type="InterPro" id="IPR036291">
    <property type="entry name" value="NAD(P)-bd_dom_sf"/>
</dbReference>
<dbReference type="Gene3D" id="3.40.50.720">
    <property type="entry name" value="NAD(P)-binding Rossmann-like Domain"/>
    <property type="match status" value="1"/>
</dbReference>
<dbReference type="EMBL" id="JARJCM010000200">
    <property type="protein sequence ID" value="KAJ7022906.1"/>
    <property type="molecule type" value="Genomic_DNA"/>
</dbReference>
<dbReference type="SUPFAM" id="SSF51735">
    <property type="entry name" value="NAD(P)-binding Rossmann-fold domains"/>
    <property type="match status" value="1"/>
</dbReference>
<accession>A0AAD6S853</accession>
<evidence type="ECO:0000256" key="1">
    <source>
        <dbReference type="SAM" id="MobiDB-lite"/>
    </source>
</evidence>
<name>A0AAD6S853_9AGAR</name>
<keyword evidence="3" id="KW-1185">Reference proteome</keyword>
<reference evidence="2" key="1">
    <citation type="submission" date="2023-03" db="EMBL/GenBank/DDBJ databases">
        <title>Massive genome expansion in bonnet fungi (Mycena s.s.) driven by repeated elements and novel gene families across ecological guilds.</title>
        <authorList>
            <consortium name="Lawrence Berkeley National Laboratory"/>
            <person name="Harder C.B."/>
            <person name="Miyauchi S."/>
            <person name="Viragh M."/>
            <person name="Kuo A."/>
            <person name="Thoen E."/>
            <person name="Andreopoulos B."/>
            <person name="Lu D."/>
            <person name="Skrede I."/>
            <person name="Drula E."/>
            <person name="Henrissat B."/>
            <person name="Morin E."/>
            <person name="Kohler A."/>
            <person name="Barry K."/>
            <person name="LaButti K."/>
            <person name="Morin E."/>
            <person name="Salamov A."/>
            <person name="Lipzen A."/>
            <person name="Mereny Z."/>
            <person name="Hegedus B."/>
            <person name="Baldrian P."/>
            <person name="Stursova M."/>
            <person name="Weitz H."/>
            <person name="Taylor A."/>
            <person name="Grigoriev I.V."/>
            <person name="Nagy L.G."/>
            <person name="Martin F."/>
            <person name="Kauserud H."/>
        </authorList>
    </citation>
    <scope>NUCLEOTIDE SEQUENCE</scope>
    <source>
        <strain evidence="2">CBHHK200</strain>
    </source>
</reference>
<dbReference type="AlphaFoldDB" id="A0AAD6S853"/>